<accession>A0A075AX32</accession>
<comment type="subunit">
    <text evidence="4">Part of a tri-snRNP complex.</text>
</comment>
<evidence type="ECO:0000256" key="4">
    <source>
        <dbReference type="ARBA" id="ARBA00011825"/>
    </source>
</evidence>
<dbReference type="Proteomes" id="UP000030755">
    <property type="component" value="Unassembled WGS sequence"/>
</dbReference>
<dbReference type="OMA" id="HTHQTIS"/>
<dbReference type="OrthoDB" id="21368at2759"/>
<evidence type="ECO:0000313" key="10">
    <source>
        <dbReference type="EMBL" id="EPZ34890.1"/>
    </source>
</evidence>
<dbReference type="GO" id="GO:0071011">
    <property type="term" value="C:precatalytic spliceosome"/>
    <property type="evidence" value="ECO:0007669"/>
    <property type="project" value="TreeGrafter"/>
</dbReference>
<evidence type="ECO:0000256" key="7">
    <source>
        <dbReference type="ARBA" id="ARBA00023242"/>
    </source>
</evidence>
<comment type="subcellular location">
    <subcellularLocation>
        <location evidence="2">Nucleus</location>
    </subcellularLocation>
</comment>
<dbReference type="HOGENOM" id="CLU_1462127_0_0_1"/>
<feature type="region of interest" description="Disordered" evidence="8">
    <location>
        <begin position="1"/>
        <end position="102"/>
    </location>
</feature>
<feature type="compositionally biased region" description="Basic and acidic residues" evidence="8">
    <location>
        <begin position="1"/>
        <end position="34"/>
    </location>
</feature>
<gene>
    <name evidence="10" type="ORF">O9G_002021</name>
    <name evidence="11" type="ORF">ROZALSC1DRAFT_29729</name>
</gene>
<dbReference type="GO" id="GO:0008380">
    <property type="term" value="P:RNA splicing"/>
    <property type="evidence" value="ECO:0007669"/>
    <property type="project" value="UniProtKB-KW"/>
</dbReference>
<dbReference type="PANTHER" id="PTHR31077">
    <property type="entry name" value="U4/U6.U5 SMALL NUCLEAR RIBONUCLEOPROTEIN 27 KDA PROTEIN"/>
    <property type="match status" value="1"/>
</dbReference>
<dbReference type="InterPro" id="IPR013957">
    <property type="entry name" value="SNRNP27"/>
</dbReference>
<dbReference type="EMBL" id="KE560904">
    <property type="protein sequence ID" value="EPZ34890.1"/>
    <property type="molecule type" value="Genomic_DNA"/>
</dbReference>
<evidence type="ECO:0000256" key="5">
    <source>
        <dbReference type="ARBA" id="ARBA00022664"/>
    </source>
</evidence>
<keyword evidence="12" id="KW-1185">Reference proteome</keyword>
<evidence type="ECO:0000313" key="13">
    <source>
        <dbReference type="Proteomes" id="UP000281549"/>
    </source>
</evidence>
<keyword evidence="7" id="KW-0539">Nucleus</keyword>
<comment type="similarity">
    <text evidence="3">Belongs to the SNUT3 family.</text>
</comment>
<evidence type="ECO:0000256" key="1">
    <source>
        <dbReference type="ARBA" id="ARBA00003632"/>
    </source>
</evidence>
<evidence type="ECO:0000256" key="8">
    <source>
        <dbReference type="SAM" id="MobiDB-lite"/>
    </source>
</evidence>
<feature type="compositionally biased region" description="Basic residues" evidence="8">
    <location>
        <begin position="35"/>
        <end position="51"/>
    </location>
</feature>
<evidence type="ECO:0000256" key="2">
    <source>
        <dbReference type="ARBA" id="ARBA00004123"/>
    </source>
</evidence>
<dbReference type="Proteomes" id="UP000281549">
    <property type="component" value="Unassembled WGS sequence"/>
</dbReference>
<dbReference type="AlphaFoldDB" id="A0A075AX32"/>
<keyword evidence="6" id="KW-0508">mRNA splicing</keyword>
<reference evidence="10 12" key="1">
    <citation type="journal article" date="2013" name="Curr. Biol.">
        <title>Shared signatures of parasitism and phylogenomics unite Cryptomycota and microsporidia.</title>
        <authorList>
            <person name="James T.Y."/>
            <person name="Pelin A."/>
            <person name="Bonen L."/>
            <person name="Ahrendt S."/>
            <person name="Sain D."/>
            <person name="Corradi N."/>
            <person name="Stajich J.E."/>
        </authorList>
    </citation>
    <scope>NUCLEOTIDE SEQUENCE [LARGE SCALE GENOMIC DNA]</scope>
    <source>
        <strain evidence="10 12">CSF55</strain>
        <strain evidence="10 12">CSF55</strain>
    </source>
</reference>
<dbReference type="Pfam" id="PF08648">
    <property type="entry name" value="SNRNP27"/>
    <property type="match status" value="1"/>
</dbReference>
<dbReference type="PANTHER" id="PTHR31077:SF1">
    <property type="entry name" value="U4_U6.U5 SMALL NUCLEAR RIBONUCLEOPROTEIN 27 KDA PROTEIN"/>
    <property type="match status" value="1"/>
</dbReference>
<proteinExistence type="inferred from homology"/>
<sequence length="185" mass="22373">MVSRHEKLILKFPRMDRDDRRDSYRGYKRSEPYHRRSHRSRSRSRHERRRSRSMERYKAPRNDRDDRYHRERRSGHFRDDRRAQDENKKYHQNERKEKSEEKLEEIEAAKEVNLDEITGDDIAKMLGFNGFNSTKVTGNSVGAVDVKIVRKYRKYMGKKNDFTKEDENNATNPALMDTSVPYPFE</sequence>
<protein>
    <recommendedName>
        <fullName evidence="9">U4/U6.U5 small nuclear ribonucleoprotein 27kDa protein domain-containing protein</fullName>
    </recommendedName>
</protein>
<dbReference type="EMBL" id="ML005415">
    <property type="protein sequence ID" value="RKP18599.1"/>
    <property type="molecule type" value="Genomic_DNA"/>
</dbReference>
<evidence type="ECO:0000256" key="3">
    <source>
        <dbReference type="ARBA" id="ARBA00008218"/>
    </source>
</evidence>
<evidence type="ECO:0000256" key="6">
    <source>
        <dbReference type="ARBA" id="ARBA00023187"/>
    </source>
</evidence>
<evidence type="ECO:0000313" key="12">
    <source>
        <dbReference type="Proteomes" id="UP000030755"/>
    </source>
</evidence>
<organism evidence="10 12">
    <name type="scientific">Rozella allomycis (strain CSF55)</name>
    <dbReference type="NCBI Taxonomy" id="988480"/>
    <lineage>
        <taxon>Eukaryota</taxon>
        <taxon>Fungi</taxon>
        <taxon>Fungi incertae sedis</taxon>
        <taxon>Cryptomycota</taxon>
        <taxon>Cryptomycota incertae sedis</taxon>
        <taxon>Rozella</taxon>
    </lineage>
</organism>
<reference evidence="11" key="3">
    <citation type="submission" date="2018-08" db="EMBL/GenBank/DDBJ databases">
        <title>Leveraging single-cell genomics to expand the Fungal Tree of Life.</title>
        <authorList>
            <consortium name="DOE Joint Genome Institute"/>
            <person name="Ahrendt S.R."/>
            <person name="Quandt C.A."/>
            <person name="Ciobanu D."/>
            <person name="Clum A."/>
            <person name="Salamov A."/>
            <person name="Andreopoulos B."/>
            <person name="Cheng J.-F."/>
            <person name="Woyke T."/>
            <person name="Pelin A."/>
            <person name="Henrissat B."/>
            <person name="Reynolds N."/>
            <person name="Benny G.L."/>
            <person name="Smith M.E."/>
            <person name="James T.Y."/>
            <person name="Grigoriev I.V."/>
        </authorList>
    </citation>
    <scope>NUCLEOTIDE SEQUENCE</scope>
    <source>
        <strain evidence="11">CSF55</strain>
    </source>
</reference>
<comment type="function">
    <text evidence="1">May play a role in mRNA splicing.</text>
</comment>
<evidence type="ECO:0000313" key="11">
    <source>
        <dbReference type="EMBL" id="RKP18599.1"/>
    </source>
</evidence>
<feature type="compositionally biased region" description="Basic and acidic residues" evidence="8">
    <location>
        <begin position="52"/>
        <end position="102"/>
    </location>
</feature>
<feature type="region of interest" description="Disordered" evidence="8">
    <location>
        <begin position="163"/>
        <end position="185"/>
    </location>
</feature>
<dbReference type="STRING" id="988480.A0A075AX32"/>
<dbReference type="GO" id="GO:0006397">
    <property type="term" value="P:mRNA processing"/>
    <property type="evidence" value="ECO:0007669"/>
    <property type="project" value="UniProtKB-KW"/>
</dbReference>
<keyword evidence="5" id="KW-0507">mRNA processing</keyword>
<evidence type="ECO:0000259" key="9">
    <source>
        <dbReference type="Pfam" id="PF08648"/>
    </source>
</evidence>
<feature type="domain" description="U4/U6.U5 small nuclear ribonucleoprotein 27kDa protein" evidence="9">
    <location>
        <begin position="120"/>
        <end position="162"/>
    </location>
</feature>
<name>A0A075AX32_ROZAC</name>
<reference evidence="13" key="2">
    <citation type="journal article" date="2018" name="Nat. Microbiol.">
        <title>Leveraging single-cell genomics to expand the fungal tree of life.</title>
        <authorList>
            <person name="Ahrendt S.R."/>
            <person name="Quandt C.A."/>
            <person name="Ciobanu D."/>
            <person name="Clum A."/>
            <person name="Salamov A."/>
            <person name="Andreopoulos B."/>
            <person name="Cheng J.F."/>
            <person name="Woyke T."/>
            <person name="Pelin A."/>
            <person name="Henrissat B."/>
            <person name="Reynolds N.K."/>
            <person name="Benny G.L."/>
            <person name="Smith M.E."/>
            <person name="James T.Y."/>
            <person name="Grigoriev I.V."/>
        </authorList>
    </citation>
    <scope>NUCLEOTIDE SEQUENCE [LARGE SCALE GENOMIC DNA]</scope>
    <source>
        <strain evidence="13">CSF55</strain>
    </source>
</reference>